<feature type="transmembrane region" description="Helical" evidence="1">
    <location>
        <begin position="12"/>
        <end position="31"/>
    </location>
</feature>
<dbReference type="Proteomes" id="UP000189883">
    <property type="component" value="Chromosome"/>
</dbReference>
<keyword evidence="1" id="KW-1133">Transmembrane helix</keyword>
<feature type="transmembrane region" description="Helical" evidence="1">
    <location>
        <begin position="43"/>
        <end position="66"/>
    </location>
</feature>
<evidence type="ECO:0000313" key="3">
    <source>
        <dbReference type="Proteomes" id="UP000189883"/>
    </source>
</evidence>
<feature type="transmembrane region" description="Helical" evidence="1">
    <location>
        <begin position="192"/>
        <end position="212"/>
    </location>
</feature>
<protein>
    <submittedName>
        <fullName evidence="2">Uncharacterized protein</fullName>
    </submittedName>
</protein>
<feature type="transmembrane region" description="Helical" evidence="1">
    <location>
        <begin position="87"/>
        <end position="115"/>
    </location>
</feature>
<dbReference type="AlphaFoldDB" id="A0A1S7DSC0"/>
<gene>
    <name evidence="2" type="ORF">AB406_1083</name>
</gene>
<organism evidence="2 3">
    <name type="scientific">Riemerella anatipestifer</name>
    <name type="common">Moraxella anatipestifer</name>
    <dbReference type="NCBI Taxonomy" id="34085"/>
    <lineage>
        <taxon>Bacteria</taxon>
        <taxon>Pseudomonadati</taxon>
        <taxon>Bacteroidota</taxon>
        <taxon>Flavobacteriia</taxon>
        <taxon>Flavobacteriales</taxon>
        <taxon>Weeksellaceae</taxon>
        <taxon>Riemerella</taxon>
    </lineage>
</organism>
<evidence type="ECO:0000256" key="1">
    <source>
        <dbReference type="SAM" id="Phobius"/>
    </source>
</evidence>
<keyword evidence="1" id="KW-0812">Transmembrane</keyword>
<dbReference type="EMBL" id="CP011859">
    <property type="protein sequence ID" value="AQY22032.1"/>
    <property type="molecule type" value="Genomic_DNA"/>
</dbReference>
<name>A0A1S7DSC0_RIEAN</name>
<proteinExistence type="predicted"/>
<feature type="transmembrane region" description="Helical" evidence="1">
    <location>
        <begin position="127"/>
        <end position="145"/>
    </location>
</feature>
<accession>A0A1S7DSC0</accession>
<evidence type="ECO:0000313" key="2">
    <source>
        <dbReference type="EMBL" id="AQY22032.1"/>
    </source>
</evidence>
<reference evidence="2 3" key="1">
    <citation type="submission" date="2015-06" db="EMBL/GenBank/DDBJ databases">
        <title>R. anatipestifer strain HXb2 is the most virulent strain so far, and the genome sequence would help us uncover the pathogenesis.</title>
        <authorList>
            <person name="Hu Q."/>
            <person name="Qi J."/>
            <person name="Bo H."/>
            <person name="Liu G."/>
            <person name="Tao M."/>
            <person name="Ding Y."/>
            <person name="Xue Y."/>
        </authorList>
    </citation>
    <scope>NUCLEOTIDE SEQUENCE [LARGE SCALE GENOMIC DNA]</scope>
    <source>
        <strain evidence="2 3">HXb2</strain>
    </source>
</reference>
<feature type="transmembrane region" description="Helical" evidence="1">
    <location>
        <begin position="152"/>
        <end position="172"/>
    </location>
</feature>
<sequence>MKSIKLFFASRYNVISITIVSILQYLLYYFFLDVSSSSHKSNIFFQSNIVSILSFSFYMLVFYKLFSDGYYRLIAINFSKNKSIGIVYTDILRILLIGVFSWMLVYCISILIYYGKANFDFEYIKKYFIYFVLFQLFLSLFAYYLMSIKPSVWTVFISIGYLFFEDTIVMMNKDTIGNYLPKESFVRLFTENSILTISVSLAYISILLLLIYKKNYKTI</sequence>
<keyword evidence="1" id="KW-0472">Membrane</keyword>